<dbReference type="PROSITE" id="PS51843">
    <property type="entry name" value="NR_LBD"/>
    <property type="match status" value="1"/>
</dbReference>
<evidence type="ECO:0000256" key="4">
    <source>
        <dbReference type="ARBA" id="ARBA00023015"/>
    </source>
</evidence>
<evidence type="ECO:0000256" key="6">
    <source>
        <dbReference type="ARBA" id="ARBA00023163"/>
    </source>
</evidence>
<feature type="domain" description="NR LBD" evidence="11">
    <location>
        <begin position="209"/>
        <end position="447"/>
    </location>
</feature>
<keyword evidence="3 9" id="KW-0862">Zinc</keyword>
<keyword evidence="7 9" id="KW-0675">Receptor</keyword>
<keyword evidence="8 9" id="KW-0539">Nucleus</keyword>
<comment type="subcellular location">
    <subcellularLocation>
        <location evidence="9">Nucleus</location>
    </subcellularLocation>
</comment>
<evidence type="ECO:0000259" key="11">
    <source>
        <dbReference type="PROSITE" id="PS51843"/>
    </source>
</evidence>
<dbReference type="PANTHER" id="PTHR24082">
    <property type="entry name" value="NUCLEAR HORMONE RECEPTOR"/>
    <property type="match status" value="1"/>
</dbReference>
<dbReference type="InterPro" id="IPR000536">
    <property type="entry name" value="Nucl_hrmn_rcpt_lig-bd"/>
</dbReference>
<dbReference type="InterPro" id="IPR001723">
    <property type="entry name" value="Nuclear_hrmn_rcpt"/>
</dbReference>
<dbReference type="GO" id="GO:0008270">
    <property type="term" value="F:zinc ion binding"/>
    <property type="evidence" value="ECO:0007669"/>
    <property type="project" value="UniProtKB-KW"/>
</dbReference>
<dbReference type="GO" id="GO:0004879">
    <property type="term" value="F:nuclear receptor activity"/>
    <property type="evidence" value="ECO:0007669"/>
    <property type="project" value="TreeGrafter"/>
</dbReference>
<protein>
    <submittedName>
        <fullName evidence="12">Vitamin D3 receptor</fullName>
    </submittedName>
</protein>
<reference evidence="12" key="1">
    <citation type="submission" date="2019-09" db="EMBL/GenBank/DDBJ databases">
        <authorList>
            <person name="Huang D."/>
            <person name="Zhang W."/>
        </authorList>
    </citation>
    <scope>NUCLEOTIDE SEQUENCE</scope>
</reference>
<dbReference type="GO" id="GO:0005634">
    <property type="term" value="C:nucleus"/>
    <property type="evidence" value="ECO:0007669"/>
    <property type="project" value="UniProtKB-SubCell"/>
</dbReference>
<dbReference type="SUPFAM" id="SSF48508">
    <property type="entry name" value="Nuclear receptor ligand-binding domain"/>
    <property type="match status" value="1"/>
</dbReference>
<dbReference type="PANTHER" id="PTHR24082:SF283">
    <property type="entry name" value="NUCLEAR HORMONE RECEPTOR HR96"/>
    <property type="match status" value="1"/>
</dbReference>
<comment type="similarity">
    <text evidence="9">Belongs to the nuclear hormone receptor family.</text>
</comment>
<evidence type="ECO:0000256" key="5">
    <source>
        <dbReference type="ARBA" id="ARBA00023125"/>
    </source>
</evidence>
<proteinExistence type="evidence at transcript level"/>
<evidence type="ECO:0000256" key="9">
    <source>
        <dbReference type="RuleBase" id="RU004334"/>
    </source>
</evidence>
<dbReference type="SMART" id="SM00430">
    <property type="entry name" value="HOLI"/>
    <property type="match status" value="1"/>
</dbReference>
<dbReference type="PRINTS" id="PR00047">
    <property type="entry name" value="STROIDFINGER"/>
</dbReference>
<dbReference type="GO" id="GO:0045944">
    <property type="term" value="P:positive regulation of transcription by RNA polymerase II"/>
    <property type="evidence" value="ECO:0007669"/>
    <property type="project" value="TreeGrafter"/>
</dbReference>
<dbReference type="PROSITE" id="PS51030">
    <property type="entry name" value="NUCLEAR_REC_DBD_2"/>
    <property type="match status" value="1"/>
</dbReference>
<dbReference type="InterPro" id="IPR013088">
    <property type="entry name" value="Znf_NHR/GATA"/>
</dbReference>
<dbReference type="GO" id="GO:0000978">
    <property type="term" value="F:RNA polymerase II cis-regulatory region sequence-specific DNA binding"/>
    <property type="evidence" value="ECO:0007669"/>
    <property type="project" value="TreeGrafter"/>
</dbReference>
<keyword evidence="4 9" id="KW-0805">Transcription regulation</keyword>
<dbReference type="PRINTS" id="PR00398">
    <property type="entry name" value="STRDHORMONER"/>
</dbReference>
<dbReference type="Gene3D" id="3.30.50.10">
    <property type="entry name" value="Erythroid Transcription Factor GATA-1, subunit A"/>
    <property type="match status" value="1"/>
</dbReference>
<dbReference type="Pfam" id="PF00104">
    <property type="entry name" value="Hormone_recep"/>
    <property type="match status" value="1"/>
</dbReference>
<dbReference type="PROSITE" id="PS00031">
    <property type="entry name" value="NUCLEAR_REC_DBD_1"/>
    <property type="match status" value="1"/>
</dbReference>
<evidence type="ECO:0000259" key="10">
    <source>
        <dbReference type="PROSITE" id="PS51030"/>
    </source>
</evidence>
<dbReference type="EMBL" id="MN520288">
    <property type="protein sequence ID" value="QJT93350.1"/>
    <property type="molecule type" value="mRNA"/>
</dbReference>
<dbReference type="GO" id="GO:0000122">
    <property type="term" value="P:negative regulation of transcription by RNA polymerase II"/>
    <property type="evidence" value="ECO:0007669"/>
    <property type="project" value="TreeGrafter"/>
</dbReference>
<keyword evidence="1 9" id="KW-0479">Metal-binding</keyword>
<evidence type="ECO:0000256" key="2">
    <source>
        <dbReference type="ARBA" id="ARBA00022771"/>
    </source>
</evidence>
<accession>A0A6M5DZS7</accession>
<dbReference type="InterPro" id="IPR035500">
    <property type="entry name" value="NHR-like_dom_sf"/>
</dbReference>
<dbReference type="Pfam" id="PF00105">
    <property type="entry name" value="zf-C4"/>
    <property type="match status" value="1"/>
</dbReference>
<dbReference type="AlphaFoldDB" id="A0A6M5DZS7"/>
<evidence type="ECO:0000313" key="12">
    <source>
        <dbReference type="EMBL" id="QJT93350.1"/>
    </source>
</evidence>
<dbReference type="Gene3D" id="1.10.565.10">
    <property type="entry name" value="Retinoid X Receptor"/>
    <property type="match status" value="1"/>
</dbReference>
<feature type="domain" description="Nuclear receptor" evidence="10">
    <location>
        <begin position="32"/>
        <end position="105"/>
    </location>
</feature>
<dbReference type="InterPro" id="IPR001628">
    <property type="entry name" value="Znf_hrmn_rcpt"/>
</dbReference>
<keyword evidence="6 9" id="KW-0804">Transcription</keyword>
<evidence type="ECO:0000256" key="7">
    <source>
        <dbReference type="ARBA" id="ARBA00023170"/>
    </source>
</evidence>
<evidence type="ECO:0000256" key="8">
    <source>
        <dbReference type="ARBA" id="ARBA00023242"/>
    </source>
</evidence>
<sequence>MESPGAEDCGQLSDASMCGDPTVSSMSGSKKDKTCLVCGDRALGYNFNAVSCESCKAFFRRNAHKTIRGRCEGKCDVNIESRSFCKRCRLAKCYAVGMRKDMILSDEQKKMRKTKIIMNKLRRQGQMAPEDTYSASESDLTGSPRGVVTRADCWPESSKDFEKYRKLKVEDSPGACSHGSSQDERVIKYPPWAECTEIVNGAIKQMKEADRSLLQELMKAHESSQFLSGTSTSLKLIPSNPTEFVNVAEGFVRRVIKVAKNIAFFKELCKDDQIALLKGSVVDIMMLRSAVNYDPFTESWSLSTMNCLIQGSTSDNIGDRISAEVLKMGSSESASLFFTYSKFIKSLMSTIHGDLLVLKVLIIMSLFSADRGSLVNQDQVHGFQEQYANILQQYILIRFPDEKTLFARVVMKLTDLRNINEVHTKMLLKMKVEDIEPLLLEIFDLPL</sequence>
<organism evidence="12">
    <name type="scientific">Haliotis discus hannai</name>
    <name type="common">Japanese abalone</name>
    <dbReference type="NCBI Taxonomy" id="42344"/>
    <lineage>
        <taxon>Eukaryota</taxon>
        <taxon>Metazoa</taxon>
        <taxon>Spiralia</taxon>
        <taxon>Lophotrochozoa</taxon>
        <taxon>Mollusca</taxon>
        <taxon>Gastropoda</taxon>
        <taxon>Vetigastropoda</taxon>
        <taxon>Lepetellida</taxon>
        <taxon>Haliotoidea</taxon>
        <taxon>Haliotidae</taxon>
        <taxon>Haliotis</taxon>
    </lineage>
</organism>
<evidence type="ECO:0000256" key="1">
    <source>
        <dbReference type="ARBA" id="ARBA00022723"/>
    </source>
</evidence>
<dbReference type="InterPro" id="IPR050234">
    <property type="entry name" value="Nuclear_hormone_rcpt_NR1"/>
</dbReference>
<evidence type="ECO:0000256" key="3">
    <source>
        <dbReference type="ARBA" id="ARBA00022833"/>
    </source>
</evidence>
<keyword evidence="5 9" id="KW-0238">DNA-binding</keyword>
<dbReference type="SUPFAM" id="SSF57716">
    <property type="entry name" value="Glucocorticoid receptor-like (DNA-binding domain)"/>
    <property type="match status" value="1"/>
</dbReference>
<keyword evidence="2 9" id="KW-0863">Zinc-finger</keyword>
<name>A0A6M5DZS7_HALDH</name>
<dbReference type="SMART" id="SM00399">
    <property type="entry name" value="ZnF_C4"/>
    <property type="match status" value="1"/>
</dbReference>
<dbReference type="GO" id="GO:0030154">
    <property type="term" value="P:cell differentiation"/>
    <property type="evidence" value="ECO:0007669"/>
    <property type="project" value="TreeGrafter"/>
</dbReference>